<reference evidence="1 2" key="1">
    <citation type="submission" date="2017-09" db="EMBL/GenBank/DDBJ databases">
        <title>Bloom of a denitrifying methanotroph, Candidatus Methylomirabilis limnetica, in a deep stratified lake.</title>
        <authorList>
            <person name="Graf J.S."/>
            <person name="Marchant H.K."/>
            <person name="Tienken D."/>
            <person name="Hach P.F."/>
            <person name="Brand A."/>
            <person name="Schubert C.J."/>
            <person name="Kuypers M.M."/>
            <person name="Milucka J."/>
        </authorList>
    </citation>
    <scope>NUCLEOTIDE SEQUENCE [LARGE SCALE GENOMIC DNA]</scope>
    <source>
        <strain evidence="1 2">Zug</strain>
    </source>
</reference>
<dbReference type="AlphaFoldDB" id="A0A2T4TWV9"/>
<name>A0A2T4TWV9_9BACT</name>
<organism evidence="1 2">
    <name type="scientific">Candidatus Methylomirabilis limnetica</name>
    <dbReference type="NCBI Taxonomy" id="2033718"/>
    <lineage>
        <taxon>Bacteria</taxon>
        <taxon>Candidatus Methylomirabilota</taxon>
        <taxon>Candidatus Methylomirabilia</taxon>
        <taxon>Candidatus Methylomirabilales</taxon>
        <taxon>Candidatus Methylomirabilaceae</taxon>
        <taxon>Candidatus Methylomirabilis</taxon>
    </lineage>
</organism>
<sequence length="85" mass="9315">MKQYLSKLVVMALVIGGLVAATQPALAWVRVGINVGVPFPVVVARAPVVAPAPGWRMRPAPVYYRPVRVPGHVNRWGAWVPGHWR</sequence>
<evidence type="ECO:0000313" key="1">
    <source>
        <dbReference type="EMBL" id="PTL35596.1"/>
    </source>
</evidence>
<accession>A0A2T4TWV9</accession>
<dbReference type="RefSeq" id="WP_107562243.1">
    <property type="nucleotide sequence ID" value="NZ_NVQC01000022.1"/>
</dbReference>
<reference evidence="2" key="2">
    <citation type="journal article" date="2018" name="Environ. Microbiol.">
        <title>Bloom of a denitrifying methanotroph, 'Candidatus Methylomirabilis limnetica', in a deep stratified lake.</title>
        <authorList>
            <person name="Graf J.S."/>
            <person name="Mayr M.J."/>
            <person name="Marchant H.K."/>
            <person name="Tienken D."/>
            <person name="Hach P.F."/>
            <person name="Brand A."/>
            <person name="Schubert C.J."/>
            <person name="Kuypers M.M."/>
            <person name="Milucka J."/>
        </authorList>
    </citation>
    <scope>NUCLEOTIDE SEQUENCE [LARGE SCALE GENOMIC DNA]</scope>
    <source>
        <strain evidence="2">Zug</strain>
    </source>
</reference>
<comment type="caution">
    <text evidence="1">The sequence shown here is derived from an EMBL/GenBank/DDBJ whole genome shotgun (WGS) entry which is preliminary data.</text>
</comment>
<proteinExistence type="predicted"/>
<dbReference type="Proteomes" id="UP000241436">
    <property type="component" value="Unassembled WGS sequence"/>
</dbReference>
<protein>
    <submittedName>
        <fullName evidence="1">Uncharacterized protein</fullName>
    </submittedName>
</protein>
<dbReference type="EMBL" id="NVQC01000022">
    <property type="protein sequence ID" value="PTL35596.1"/>
    <property type="molecule type" value="Genomic_DNA"/>
</dbReference>
<evidence type="ECO:0000313" key="2">
    <source>
        <dbReference type="Proteomes" id="UP000241436"/>
    </source>
</evidence>
<keyword evidence="2" id="KW-1185">Reference proteome</keyword>
<gene>
    <name evidence="1" type="ORF">CLG94_07390</name>
</gene>